<dbReference type="OMA" id="WNDIMTS"/>
<name>K4BIJ4_SOLLC</name>
<evidence type="ECO:0000256" key="2">
    <source>
        <dbReference type="PROSITE-ProRule" id="PRU00708"/>
    </source>
</evidence>
<protein>
    <recommendedName>
        <fullName evidence="5">Pentacotripeptide-repeat region of PRORP domain-containing protein</fullName>
    </recommendedName>
</protein>
<accession>K4BIJ4</accession>
<dbReference type="InterPro" id="IPR002885">
    <property type="entry name" value="PPR_rpt"/>
</dbReference>
<dbReference type="Pfam" id="PF01535">
    <property type="entry name" value="PPR"/>
    <property type="match status" value="1"/>
</dbReference>
<dbReference type="Gramene" id="Solyc03g093170.1.1">
    <property type="protein sequence ID" value="Solyc03g093170.1.1"/>
    <property type="gene ID" value="Solyc03g093170.1"/>
</dbReference>
<reference evidence="3" key="1">
    <citation type="journal article" date="2012" name="Nature">
        <title>The tomato genome sequence provides insights into fleshy fruit evolution.</title>
        <authorList>
            <consortium name="Tomato Genome Consortium"/>
        </authorList>
    </citation>
    <scope>NUCLEOTIDE SEQUENCE [LARGE SCALE GENOMIC DNA]</scope>
    <source>
        <strain evidence="3">cv. Heinz 1706</strain>
    </source>
</reference>
<dbReference type="PROSITE" id="PS51375">
    <property type="entry name" value="PPR"/>
    <property type="match status" value="2"/>
</dbReference>
<sequence>MAMLNQWLKRPQAELSLPPNWCFVPSKGHMSVLFNFILNVLKRHRSDWKPTFIFFKWILAGENPCRYSPNTESFNEILDILGRMRHFDELNQVLDEMSKRGNLVSEKTYGFVINRSAAAHRVEDAKEFFYKRKNFGLDIDLNAFQILLMCVYAKRFWNDIMTSKCKPDKFKYGIFINSLCKSGKRSRAVELFQTMWEKGCKPDVAICNCIIDGLCFKKRIPEALEKNLKFEKGEEIKKNK</sequence>
<evidence type="ECO:0000313" key="4">
    <source>
        <dbReference type="Proteomes" id="UP000004994"/>
    </source>
</evidence>
<dbReference type="PhylomeDB" id="K4BIJ4"/>
<dbReference type="GO" id="GO:0005739">
    <property type="term" value="C:mitochondrion"/>
    <property type="evidence" value="ECO:0000318"/>
    <property type="project" value="GO_Central"/>
</dbReference>
<keyword evidence="4" id="KW-1185">Reference proteome</keyword>
<dbReference type="InterPro" id="IPR044578">
    <property type="entry name" value="BIR6-like"/>
</dbReference>
<evidence type="ECO:0000256" key="1">
    <source>
        <dbReference type="ARBA" id="ARBA00022737"/>
    </source>
</evidence>
<dbReference type="EnsemblPlants" id="Solyc03g093170.1.1">
    <property type="protein sequence ID" value="Solyc03g093170.1.1"/>
    <property type="gene ID" value="Solyc03g093170.1"/>
</dbReference>
<evidence type="ECO:0000313" key="3">
    <source>
        <dbReference type="EnsemblPlants" id="Solyc03g093170.1.1"/>
    </source>
</evidence>
<dbReference type="InParanoid" id="K4BIJ4"/>
<proteinExistence type="predicted"/>
<keyword evidence="1" id="KW-0677">Repeat</keyword>
<evidence type="ECO:0008006" key="5">
    <source>
        <dbReference type="Google" id="ProtNLM"/>
    </source>
</evidence>
<dbReference type="GO" id="GO:0003729">
    <property type="term" value="F:mRNA binding"/>
    <property type="evidence" value="ECO:0000318"/>
    <property type="project" value="GO_Central"/>
</dbReference>
<dbReference type="NCBIfam" id="TIGR00756">
    <property type="entry name" value="PPR"/>
    <property type="match status" value="2"/>
</dbReference>
<dbReference type="Gene3D" id="1.25.40.10">
    <property type="entry name" value="Tetratricopeptide repeat domain"/>
    <property type="match status" value="2"/>
</dbReference>
<dbReference type="Proteomes" id="UP000004994">
    <property type="component" value="Chromosome 3"/>
</dbReference>
<dbReference type="AlphaFoldDB" id="K4BIJ4"/>
<dbReference type="Pfam" id="PF13041">
    <property type="entry name" value="PPR_2"/>
    <property type="match status" value="1"/>
</dbReference>
<dbReference type="PANTHER" id="PTHR47003">
    <property type="entry name" value="OS01G0970900 PROTEIN"/>
    <property type="match status" value="1"/>
</dbReference>
<dbReference type="HOGENOM" id="CLU_1158084_0_0_1"/>
<feature type="repeat" description="PPR" evidence="2">
    <location>
        <begin position="70"/>
        <end position="104"/>
    </location>
</feature>
<dbReference type="eggNOG" id="KOG4197">
    <property type="taxonomic scope" value="Eukaryota"/>
</dbReference>
<reference evidence="3" key="2">
    <citation type="submission" date="2015-06" db="UniProtKB">
        <authorList>
            <consortium name="EnsemblPlants"/>
        </authorList>
    </citation>
    <scope>IDENTIFICATION</scope>
    <source>
        <strain evidence="3">cv. Heinz 1706</strain>
    </source>
</reference>
<organism evidence="3">
    <name type="scientific">Solanum lycopersicum</name>
    <name type="common">Tomato</name>
    <name type="synonym">Lycopersicon esculentum</name>
    <dbReference type="NCBI Taxonomy" id="4081"/>
    <lineage>
        <taxon>Eukaryota</taxon>
        <taxon>Viridiplantae</taxon>
        <taxon>Streptophyta</taxon>
        <taxon>Embryophyta</taxon>
        <taxon>Tracheophyta</taxon>
        <taxon>Spermatophyta</taxon>
        <taxon>Magnoliopsida</taxon>
        <taxon>eudicotyledons</taxon>
        <taxon>Gunneridae</taxon>
        <taxon>Pentapetalae</taxon>
        <taxon>asterids</taxon>
        <taxon>lamiids</taxon>
        <taxon>Solanales</taxon>
        <taxon>Solanaceae</taxon>
        <taxon>Solanoideae</taxon>
        <taxon>Solaneae</taxon>
        <taxon>Solanum</taxon>
        <taxon>Solanum subgen. Lycopersicon</taxon>
    </lineage>
</organism>
<dbReference type="PaxDb" id="4081-Solyc03g093170.1.1"/>
<feature type="repeat" description="PPR" evidence="2">
    <location>
        <begin position="168"/>
        <end position="202"/>
    </location>
</feature>
<dbReference type="GO" id="GO:0008380">
    <property type="term" value="P:RNA splicing"/>
    <property type="evidence" value="ECO:0000318"/>
    <property type="project" value="GO_Central"/>
</dbReference>
<dbReference type="PANTHER" id="PTHR47003:SF2">
    <property type="entry name" value="OS01G0970900 PROTEIN"/>
    <property type="match status" value="1"/>
</dbReference>
<dbReference type="InterPro" id="IPR011990">
    <property type="entry name" value="TPR-like_helical_dom_sf"/>
</dbReference>